<comment type="caution">
    <text evidence="3">The sequence shown here is derived from an EMBL/GenBank/DDBJ whole genome shotgun (WGS) entry which is preliminary data.</text>
</comment>
<organism evidence="3 4">
    <name type="scientific">Arthrobacter bambusae</name>
    <dbReference type="NCBI Taxonomy" id="1338426"/>
    <lineage>
        <taxon>Bacteria</taxon>
        <taxon>Bacillati</taxon>
        <taxon>Actinomycetota</taxon>
        <taxon>Actinomycetes</taxon>
        <taxon>Micrococcales</taxon>
        <taxon>Micrococcaceae</taxon>
        <taxon>Arthrobacter</taxon>
    </lineage>
</organism>
<sequence>MTHSFPTPPAADLPSKPKVTRGPEQATHHRSAAVALGAFSMAAVVGVFALLVHTLAQLSPRIGPVYMGWPETVSDSPLTALRWFLSDMTEPLFWASDLAALGLLSGAALAWWTGRRGRSWAGSLTYGTGLGPWVMASASLSLLLSNLAFGWMLDDGWQPTFVPFVCVAPAMVLLYGAGWKTCVTGAVLGAATTTPLALLFIPAVSAPLGLPVVVANVLAMSVGSVLAFMVARRLPWLALHKPGRPLEPYRPSSSVRRTFRNDAAWAARRVLKDFTETHFLANELAGIGVILAVAAAFVLNPALPSYGTNLLPHILFAQALTSALGVVLWQRWYRDGGWAATYASVVSVAPAAVLAYGGSWSSVVGGAVLGAVLAPPLARAVSARLPAGFHPVIGNTAAMAVSTAVALPLLGLLPH</sequence>
<evidence type="ECO:0000313" key="4">
    <source>
        <dbReference type="Proteomes" id="UP001549307"/>
    </source>
</evidence>
<dbReference type="GeneID" id="92755017"/>
<evidence type="ECO:0000256" key="1">
    <source>
        <dbReference type="SAM" id="MobiDB-lite"/>
    </source>
</evidence>
<feature type="transmembrane region" description="Helical" evidence="2">
    <location>
        <begin position="156"/>
        <end position="175"/>
    </location>
</feature>
<feature type="transmembrane region" description="Helical" evidence="2">
    <location>
        <begin position="393"/>
        <end position="413"/>
    </location>
</feature>
<evidence type="ECO:0000256" key="2">
    <source>
        <dbReference type="SAM" id="Phobius"/>
    </source>
</evidence>
<feature type="transmembrane region" description="Helical" evidence="2">
    <location>
        <begin position="310"/>
        <end position="329"/>
    </location>
</feature>
<keyword evidence="2" id="KW-0472">Membrane</keyword>
<proteinExistence type="predicted"/>
<name>A0ABV2PBY9_9MICC</name>
<feature type="compositionally biased region" description="Pro residues" evidence="1">
    <location>
        <begin position="1"/>
        <end position="11"/>
    </location>
</feature>
<feature type="transmembrane region" description="Helical" evidence="2">
    <location>
        <begin position="336"/>
        <end position="357"/>
    </location>
</feature>
<feature type="transmembrane region" description="Helical" evidence="2">
    <location>
        <begin position="92"/>
        <end position="112"/>
    </location>
</feature>
<keyword evidence="2" id="KW-0812">Transmembrane</keyword>
<keyword evidence="2" id="KW-1133">Transmembrane helix</keyword>
<dbReference type="RefSeq" id="WP_354232629.1">
    <property type="nucleotide sequence ID" value="NZ_JBEPSN010000012.1"/>
</dbReference>
<reference evidence="3 4" key="1">
    <citation type="submission" date="2024-06" db="EMBL/GenBank/DDBJ databases">
        <title>Sorghum-associated microbial communities from plants grown in Nebraska, USA.</title>
        <authorList>
            <person name="Schachtman D."/>
        </authorList>
    </citation>
    <scope>NUCLEOTIDE SEQUENCE [LARGE SCALE GENOMIC DNA]</scope>
    <source>
        <strain evidence="3 4">3552</strain>
    </source>
</reference>
<dbReference type="Proteomes" id="UP001549307">
    <property type="component" value="Unassembled WGS sequence"/>
</dbReference>
<evidence type="ECO:0000313" key="3">
    <source>
        <dbReference type="EMBL" id="MET4542286.1"/>
    </source>
</evidence>
<keyword evidence="4" id="KW-1185">Reference proteome</keyword>
<feature type="region of interest" description="Disordered" evidence="1">
    <location>
        <begin position="1"/>
        <end position="27"/>
    </location>
</feature>
<gene>
    <name evidence="3" type="ORF">ABIE37_004091</name>
</gene>
<feature type="transmembrane region" description="Helical" evidence="2">
    <location>
        <begin position="33"/>
        <end position="56"/>
    </location>
</feature>
<feature type="transmembrane region" description="Helical" evidence="2">
    <location>
        <begin position="279"/>
        <end position="298"/>
    </location>
</feature>
<feature type="transmembrane region" description="Helical" evidence="2">
    <location>
        <begin position="124"/>
        <end position="144"/>
    </location>
</feature>
<accession>A0ABV2PBY9</accession>
<dbReference type="EMBL" id="JBEPSN010000012">
    <property type="protein sequence ID" value="MET4542286.1"/>
    <property type="molecule type" value="Genomic_DNA"/>
</dbReference>
<feature type="transmembrane region" description="Helical" evidence="2">
    <location>
        <begin position="210"/>
        <end position="231"/>
    </location>
</feature>
<protein>
    <recommendedName>
        <fullName evidence="5">Integral membrane protein</fullName>
    </recommendedName>
</protein>
<feature type="transmembrane region" description="Helical" evidence="2">
    <location>
        <begin position="182"/>
        <end position="204"/>
    </location>
</feature>
<evidence type="ECO:0008006" key="5">
    <source>
        <dbReference type="Google" id="ProtNLM"/>
    </source>
</evidence>